<evidence type="ECO:0000256" key="4">
    <source>
        <dbReference type="SAM" id="SignalP"/>
    </source>
</evidence>
<keyword evidence="1" id="KW-0479">Metal-binding</keyword>
<feature type="domain" description="Fibronectin type-III" evidence="6">
    <location>
        <begin position="3511"/>
        <end position="3598"/>
    </location>
</feature>
<keyword evidence="2" id="KW-0863">Zinc-finger</keyword>
<dbReference type="PANTHER" id="PTHR47135">
    <property type="entry name" value="FIBRONECTIN TYPE III DOMAIN-CONTAINING PROTEIN 7"/>
    <property type="match status" value="1"/>
</dbReference>
<dbReference type="InterPro" id="IPR003961">
    <property type="entry name" value="FN3_dom"/>
</dbReference>
<dbReference type="SUPFAM" id="SSF49599">
    <property type="entry name" value="TRAF domain-like"/>
    <property type="match status" value="1"/>
</dbReference>
<dbReference type="CDD" id="cd00063">
    <property type="entry name" value="FN3"/>
    <property type="match status" value="11"/>
</dbReference>
<feature type="domain" description="Fibronectin type-III" evidence="6">
    <location>
        <begin position="4033"/>
        <end position="4120"/>
    </location>
</feature>
<feature type="domain" description="Fibronectin type-III" evidence="6">
    <location>
        <begin position="366"/>
        <end position="450"/>
    </location>
</feature>
<evidence type="ECO:0000256" key="1">
    <source>
        <dbReference type="ARBA" id="ARBA00022723"/>
    </source>
</evidence>
<feature type="domain" description="Fibronectin type-III" evidence="6">
    <location>
        <begin position="894"/>
        <end position="982"/>
    </location>
</feature>
<sequence length="6259" mass="663036">MEGIGVTVWLFLFGIFAQNVVQGTGITISVYTVTSKSAALKWSKYPDASSYKLSASRLDSTAPPVYSTVGPNTVMATLNSLIPNTAYSFKVEALDINMNVLANTSVDGKTAPDVPTITKASSKQSQSITVDFTQISGATSYILRTETSDGKWSETPVAGSPGTASGLKPYTDYIVSVMSVNSAGRSQPSFQVQVKTVLPPLQLNSSSPSNSSIFIYWPSVPNAVLYTISLFPEGLFSTIRSNTSNTNMTFTNLTAGTNYTISATAWGQDNVPGDTVTIYQMSSPGTPQSIVLQSTPPNILVSWNPVKGASLYVASSAGLNCSSTSNSCILSQPSCGEIYIISVTAFNQAGPSQASAPLRFISAPCAPDPISVDDLGNATCSLSWKNVSNSDNYTAYSKRDDGIEETCNSTGTFCTFSCQCGYSYIISVFANNQAGTSSPGPVLNKTTVPCCPTNVSVSMISWESLKIMWEMQRGVDMYMVQALDPSNHAEVCQDSSTECVLSDLKCNTKYKVGVFPCNDVQGCNLSCQVQTQETAPCMPENVAASVINASSIIVTWSSTNNAANYTVNVIGTDCPPACQSRGTSCQVNGLSCGSSYQITAIASTTAGVSMPSYSVFYHTAPCCPATLNIFPVSQAMSNVMWSTSQGAQYFIASLTSSQGNATCHTTQTSCLMGCITCGTNYTVSLQAINSRGNTSVCTYRGFSYSECCPSRIRLYTRSNNTLRVSWSSSNSFSNFTAQVTGGGRVYTCSPIPGQSMCDVSEVTCGNVYSVMVAPLNPDGFSVTFCPSRTYFVYCSGSSVGMDCSIAITSISSPSASSLLVQWSTYSEATNYILDLRVVNMTGVAPVVVSVSASTSQKEVFGLKPGTVYTVVLKVFRFFSVACSDTKTAKTVPDTSQIITSRAISSTAFTLEWDRVSSADQYFVLVNSSITNERYNLSFTSTSAVIQNLRPTTSYDCYVFTSNSAGLGARSRVRTVTTLVPPPVVVTVVPLSTQAVHVQWQAVDKVLLYKVTVTDSKGTLLLSTTVSSTFLDVQNLIPCRLQIITVASMNMFLDAGEPKQVNYTSNTLSAVSSVSTDYSCVSASAMVSWGAVFGAESYRVTAVDQKGRTVSCTSTGTTCQLANLSCGKDYVVRVSAIANNCENASSATAFFQTVPCPPDNLNLYRECISNVIIFSWAPTNNTIFYKANMIDSTGGSQACITTDTSCFFTDTVCGRSYNFTVFGVNGDCSGPLSQAVSIRTAPCIPSNLITVSNCKSDVLMSSWDAADGVSQFIVEGRGNRGNASYVSYYSCVSNKSSCAIPGVACGESLTMMITAFNDDCYSETVLGQETNTAPCVPQTLLPINDCSSDSITLTWSTANGALFYIASVTDSLGGQYSCSTTNLNCQITGLRCGTTYNATIISSNYKCNSSVSNKITVDTAPCPPNQVQATLDCEGNRALVSWLKSQFPGSYTASMVDQSGGQLNCSTVNSSCWIPSLKCGQAYNVSITYYNNICRSKTSSPISINSIPCGPENFHTSLECSSGAVQLTWDPTYGANGYSASVVAASSGRRMFCNSTFPNCSLSSLTCGESYVAQVRSYNGTCFSMLSQTVTFKGVPCAPTNVTVARTCTNRTTVMWQASLGAQSYRVIAVSNQGKQSSCSSNTTTCSLIDLQCGQVYNVSVVAIDETCSSIQSQSATLQTGPCAPFNIHSTIQCITNIVTLSWDSSPTSMSYTGRAVGADGSIILCNSSSAQCQFMDLRCGLNYAIKLIASDGMCWSAESETFTQPTGPCAPVTVSNFLNCDTNTLSVSWTPSPLALSYSALLTPINGMVRGCTSDATNCVISGLQCGLSYSLTVLAANRACTGPQSLSQTIQAAPCIPASVSANVVCASNTVHAAWAQAVGALSYTGILTSPDGVTRSCSTSALSCEFSGLSCAKNYTVQVLANSNCNSSASTSVTVTTGPCDPSNMSAQVQCGSGAVNVSWQASAGASAYTAQAYMQNQTVPSDSCGSSNTTCSLTHLQCGTLYYVSVFASDGTCSSSPVGRTTVRTAPCPPVLQVVPSSCINDQALVLWTGSPDVLDVTLTATSVLGYSAGCTSANNSCNIQGLQCAQRYTLQGTSRGMLCNSTPSVPLNIITAPCTPAAIRANYTCGTSMAVVSWNDSLGRENFIARIQTQDQFDSCSTNLTRCTFSSLLCGRLYNVSLLAVAGQCNSSNIARTQMQTAPCAPQNVSVSLQCGNNTASVNWAPSLGAIGYDVTALGRDGDVKYCRTSNTYCQIPNLHCSQTYNFVVTPFSDVCTGWPSSTFTFTAGPCAPTGVQASLLCQNNVGIVSWIAAINAEKYIAIATSSDEFRHNCTSNGTSCQFLDFYCGKNYNITVVSIQGACWSDPSTPVLLRSAGCPPSNLVGVTQCGTNDITFTWDPSSRLGVTYFLFSQQENLANSTFNTTATFITLKHLQCGVLLAVRVAAQDNNCLSQYSAPVQIRTAPCAPSGLVATTSCGTSQATLTWLGGVGALFYTATLVSNDGGSISCTSNTTTCLVKLDCDSIYTVTVISSTGLCNSTTNSSTQLTSAPCLISNVTTQLNCTANSLAVQWISISGNKTYTALAIGNDGTRTSCNTNGTSCTIPGLRCGRSYGIAVTTLHSQCTVQTSDFQIQTAPCKSENLSVSLECNTSIATVWWNSTGLDQSYSVSAVNFTGGAVICSTKASYCTYNQFQCGEAYTVTVTGIMQRCTSQPSTSVDFSTAPCTPTHVKATYDCDTSITVVIWDIARGAENYIVYAVGNQGYSTNFSTVDTTCNLRDLRCGQVYSITVVAERGGCRSQPSQPFTVSTGPCPQSSPYVLLDCSVNSALVSWTHGYGILYYNVSADALDVGSSVTCSTTGTSCNVTQLQCAQPYQISVTGQGSTCPSPAQGWVAITSGPCPPRIVSAQVPCGSNVMTISWQISQGSVSYLAVAQSSGGQWFNCSSSGTTCDIPGLQCGQSYEVFVSGVVGTCIGPKSQSQIVKTTPCVPQNVQAILACQSTVLNVTWQQFGEATQFRGIVETTAGQVPFPVTGRTFFTVPNILCGLTYNVTVVAQNDKCNSSRSSVQSAISAPCPPQAISATINCTSNTILVNWSSSVVGASYMVQAVSSNSYYTCNSSSTFCSIRVPCGKTYNISVIPSQNGCTGVSSSSITIQSAPCVPTLTNVEMDCLYNSAWVMWNASSGAESYTAVATDSDGLRYQCNSSNSICTISGLQCGRNYSFGLTATNARCSSGVSNTMQVETVPCPPSNVNVSVNCESGTVTVRWLRSVGALAYTATLEPLEGNSSCCTALNGSTSCDVASLPCGQSYMVTVTAAGRTCNSSQSMAILVQTAPCQPMRPNATVSCTDNVANVRWINSMGGQLYTVTAVSVNGTATDSCSGFDGSCNLRGLACGLQYTASVVAQHSSCRSLPSPTTLIKTVPCAPQNIKLTLDCNARNLTISWNKTSGEQVYTATLRNSLGYATTCQSLTDQCTISGLSCGTAYHTSVIASDTSCSSQPSIIQDTDPIPCAPSNIRAQMDIQASTAVLSWYFGAGSLRYKAIAVSSFAGTSVSCDTNQTNCNLINLLCGDKYNVTIQAVGNFCNNSASMGQYLQTGPCVPRLVSASYTPPVALLLWDMTRGADNYIAQAVSQHGSQASCSTRDTSCVLYSLNCSQTYNITLTAYSNFYQDGVKSNTLTLNTEPCPPTILTTRVVGDRGEVTWEPSIGAVRYTVMLEGRRGDTLYCQSTDTSCSVAGLLCGTVYVSRVTAIGTSINSSSSVGALLTTVPCLPDPNSFAVTVQCPNNSASVSWAWSDGATSYELTATSNNGDQLKCVTNLNTCNITNLECGQTYNLSLTTINSAGAASLETGITFQSRPCVPKYVGANLQCGTRTAVLNWERKPGVLYYLGSATFSPKVAAVMCNSTIDSCSFSGLQCGVQYTLSVIAYTRQCWSDFSAPVNITTEPCPVQNLTVTGSCNTNSLQLNWSNVTGVQLYTISVTGNLGYTTAFQSPVPSLQVEVPCGQSYSFSVLGKNDQCYSLTSTTAKFSTAPCAPTAVQTFIQCEDNIASVSWVNSDGALNYTAVAKGQTLGQTSICTTNTTICNWSDLLCGELYIVRVTASNLYCSSVPSDNTTIRMAPCIPKILSANFDCGLRVASLTWEASRGTQSYLMTAENDISPMVGLTTNTTNAQISELHCGQQYYFKVSTVGQGCRSKPSNSSVLQTEPCPPTAVATSVDCLSNIATVTWGISSTADHYITNVVGPDSIVTTCMSSTTSCGIATLQCGQKYNVSVTASRLLCNSKPSVTTYLNTGPCAPLNLSVSISCGNNAATLFWSPGNGSMWYYASATNAQGDNRHCNTTGTSCIIAGLQCGVVYNFTLHGSDGVCNSSYSRVVQKATAPCAQQSLNVSFSCGNNTATLSWSPNNGSLWYYASAITALGVNRQCNTTATSCTIAGLQCGTLYNFSVQGSDGVCNSSSSPTVQKATGPCAPQSLNVSFSCGNNTATLSWASSNGSLLYYASAVSAQGDSRQCNATGTSCTIAGLQCGTLYNFSVQGSDGVCNSSNSPVVPKFTSPCASQSLNVSFSCGNNTATLSWSPSNGSLWYYASAITALGDNRQCNTTGTSCAIAGLQCGTIYSLSVQGSDGVCSSPRNPVVRNVTAPCAPQSLNVSLSCENNTATLSWSPSNGSLWYYASAITALGVNRQCNTTASSCTIAGLQCGTLYNFSVQGSDGVCNSSSSPTVQKTTAPCSPQSLNVSLSCENNTATVSWSSSNGSLGYYASAVNAQGDIRQCNSTGTSCSIAGLQCGIVYNFTVQATNGVCNSSRSSEVQKKSAPCSPQSPNVSFSSGNNTATLSWSTSNGSLWYYASAVNAPGDNRQCNATRTPCIIEGLQCGILYNFSVQGSDGVCNSSYNPVLQKITCPCAPQSLNVSFSCGNNTATLSWSPSSASLLYYASAVSAQGDSRQCNATGTSCTIAGLQCGTLYNFSVQGSDGVCNSSNSPVVPKITSPCAPQSLNVSFSCGNNTATLSWASSNGSLLYYASAVSAQGDSRQCNATGTSCTIAGLQCGTLYNFSVLGSDGVCNSSNSPVVPKITTPCAPQSLNVSFSCGNNTATLSWSPSNGLPWYYASAITALGDNRQCNTTGTACAIAGLQCGTLYNFSVQVSDGVCNSFSSPVVQRGAVPCPPAVIKNVNRQLENDTLVLLNWIPVNCTAVQYLVGLNGTFLNGDLVQLESYWTERTYFEFPLPCGISYSVVVNARSGAITGEPSVPIYGSTGVCQQNNTTNTGPVMGRRRRDLGEAETLAGLNDEGVLPVPKVKDVHLEGLTLYVKWAPVTGAIHYMLIVKEDPGYQPSEAVTVQNEVAEVPNLKPATRYCVTVAAKSSITQSAYSAPICLTTGIPIYLINIFRGKARGTAENFWTFLTEAWASAIIPALAVLKMEELHTHCVSCVSRRCMVKPEPGTSCDLLSCPLVCGAVFHSCKLDEHRLLCSLERIPCLNCSIGCPFILARGKMAEHLEVCPAGVVCCTMEWNRWPVNDEDYRSYERLSQDADEEEQLDMALALQDQRTMLASLKLVSLAPTNFPERKPQREKPALIADITVPTMPLDVDMDTTSVSCCSKDIISNGINGLNEELYGELYQTTVETTKSLSAALNVLIHLNTSDVPCPTTSVSAVPPESNGELHKVLLMKEDTESNCDKLTTGVSGLNEELQPQRHRTLMELGRNLASALGALGDAVKGSEQSSIVSKTNSEIHQSDTVECADVEMKDSSLENEVDFAAVGGLDNGDSDKHPCQISEKSSIGLGDEDEQNSFNSCHNAVESRTSQEAAEVDKCLEHAGSWKCVGPLIPHTPEVRRDLATAVVQEASGSEAPLLQAPVHAQALVVPRDSMLRSMAFDFEDKAFERKLQNLQLLRNFMPLAFNGQKDCFTESFPHRQNHCKMEDKAVDTSDLEQKPQNDPLGLGEIDFTAAALLFCLEESPRARRISDTVYGFGGSRVDFGTQTFSFPAAILATSTMVGEVASASACDRAAPRLSQPSPFCTLRLDLTMEQLVPRPSWAPREGSMFTFECGQLFRREEFLSHFRNVHGDIHSGLNGWMEHRCPLAYYGCTYSQRRLCPSTHGSKVVHDRHLRSFGIQPMMDVLPESGCDRLSVLPFEILQHAARFLDGFSLCQLSMVSRTMRDVCASLLQTRGMVVVQWEKRQYPDGRRSWQIKDKVWRFSTAFSPVTRWEFADISSMADHLKRCPYNEVHRQVEAVPLPCMCTTRELTRGGRSLRSVLKPVL</sequence>
<dbReference type="InterPro" id="IPR036116">
    <property type="entry name" value="FN3_sf"/>
</dbReference>
<feature type="domain" description="Fibronectin type-III" evidence="6">
    <location>
        <begin position="2379"/>
        <end position="2466"/>
    </location>
</feature>
<dbReference type="SMART" id="SM00060">
    <property type="entry name" value="FN3"/>
    <property type="match status" value="51"/>
</dbReference>
<keyword evidence="8" id="KW-1185">Reference proteome</keyword>
<dbReference type="PROSITE" id="PS50853">
    <property type="entry name" value="FN3"/>
    <property type="match status" value="38"/>
</dbReference>
<feature type="domain" description="Fibronectin type-III" evidence="6">
    <location>
        <begin position="1069"/>
        <end position="1155"/>
    </location>
</feature>
<feature type="domain" description="Fibronectin type-III" evidence="6">
    <location>
        <begin position="283"/>
        <end position="365"/>
    </location>
</feature>
<feature type="domain" description="Fibronectin type-III" evidence="6">
    <location>
        <begin position="1943"/>
        <end position="2031"/>
    </location>
</feature>
<dbReference type="EMBL" id="JABFDY010000016">
    <property type="protein sequence ID" value="KAF7696281.1"/>
    <property type="molecule type" value="Genomic_DNA"/>
</dbReference>
<organism evidence="7 8">
    <name type="scientific">Silurus meridionalis</name>
    <name type="common">Southern catfish</name>
    <name type="synonym">Silurus soldatovi meridionalis</name>
    <dbReference type="NCBI Taxonomy" id="175797"/>
    <lineage>
        <taxon>Eukaryota</taxon>
        <taxon>Metazoa</taxon>
        <taxon>Chordata</taxon>
        <taxon>Craniata</taxon>
        <taxon>Vertebrata</taxon>
        <taxon>Euteleostomi</taxon>
        <taxon>Actinopterygii</taxon>
        <taxon>Neopterygii</taxon>
        <taxon>Teleostei</taxon>
        <taxon>Ostariophysi</taxon>
        <taxon>Siluriformes</taxon>
        <taxon>Siluridae</taxon>
        <taxon>Silurus</taxon>
    </lineage>
</organism>
<name>A0A8T0AUX5_SILME</name>
<feature type="domain" description="Fibronectin type-III" evidence="6">
    <location>
        <begin position="3157"/>
        <end position="3246"/>
    </location>
</feature>
<comment type="caution">
    <text evidence="7">The sequence shown here is derived from an EMBL/GenBank/DDBJ whole genome shotgun (WGS) entry which is preliminary data.</text>
</comment>
<feature type="domain" description="Fibronectin type-III" evidence="6">
    <location>
        <begin position="4469"/>
        <end position="4555"/>
    </location>
</feature>
<reference evidence="7" key="1">
    <citation type="submission" date="2020-08" db="EMBL/GenBank/DDBJ databases">
        <title>Chromosome-level assembly of Southern catfish (Silurus meridionalis) provides insights into visual adaptation to the nocturnal and benthic lifestyles.</title>
        <authorList>
            <person name="Zhang Y."/>
            <person name="Wang D."/>
            <person name="Peng Z."/>
        </authorList>
    </citation>
    <scope>NUCLEOTIDE SEQUENCE</scope>
    <source>
        <strain evidence="7">SWU-2019-XX</strain>
        <tissue evidence="7">Muscle</tissue>
    </source>
</reference>
<feature type="domain" description="Fibronectin type-III" evidence="6">
    <location>
        <begin position="4556"/>
        <end position="4642"/>
    </location>
</feature>
<keyword evidence="3" id="KW-0862">Zinc</keyword>
<evidence type="ECO:0000313" key="7">
    <source>
        <dbReference type="EMBL" id="KAF7696281.1"/>
    </source>
</evidence>
<feature type="domain" description="Fibronectin type-III" evidence="6">
    <location>
        <begin position="111"/>
        <end position="199"/>
    </location>
</feature>
<dbReference type="Gene3D" id="1.20.1280.50">
    <property type="match status" value="1"/>
</dbReference>
<feature type="domain" description="Fibronectin type-III" evidence="6">
    <location>
        <begin position="4643"/>
        <end position="4729"/>
    </location>
</feature>
<feature type="domain" description="Fibronectin type-III" evidence="6">
    <location>
        <begin position="804"/>
        <end position="893"/>
    </location>
</feature>
<keyword evidence="4" id="KW-0732">Signal</keyword>
<feature type="domain" description="Fibronectin type-III" evidence="6">
    <location>
        <begin position="2813"/>
        <end position="2900"/>
    </location>
</feature>
<dbReference type="InterPro" id="IPR001293">
    <property type="entry name" value="Znf_TRAF"/>
</dbReference>
<feature type="domain" description="Fibronectin type-III" evidence="6">
    <location>
        <begin position="1509"/>
        <end position="1596"/>
    </location>
</feature>
<feature type="domain" description="Fibronectin type-III" evidence="6">
    <location>
        <begin position="4205"/>
        <end position="4294"/>
    </location>
</feature>
<feature type="domain" description="Fibronectin type-III" evidence="6">
    <location>
        <begin position="3770"/>
        <end position="3858"/>
    </location>
</feature>
<feature type="domain" description="Fibronectin type-III" evidence="6">
    <location>
        <begin position="2988"/>
        <end position="3074"/>
    </location>
</feature>
<feature type="domain" description="Fibronectin type-III" evidence="6">
    <location>
        <begin position="2901"/>
        <end position="2987"/>
    </location>
</feature>
<dbReference type="Pfam" id="PF15966">
    <property type="entry name" value="F-box_4"/>
    <property type="match status" value="1"/>
</dbReference>
<dbReference type="InterPro" id="IPR036047">
    <property type="entry name" value="F-box-like_dom_sf"/>
</dbReference>
<evidence type="ECO:0000313" key="8">
    <source>
        <dbReference type="Proteomes" id="UP000606274"/>
    </source>
</evidence>
<feature type="domain" description="Fibronectin type-III" evidence="6">
    <location>
        <begin position="451"/>
        <end position="537"/>
    </location>
</feature>
<dbReference type="Gene3D" id="2.60.40.10">
    <property type="entry name" value="Immunoglobulins"/>
    <property type="match status" value="29"/>
</dbReference>
<dbReference type="Pfam" id="PF15965">
    <property type="entry name" value="zf-TRAF_2"/>
    <property type="match status" value="1"/>
</dbReference>
<dbReference type="PROSITE" id="PS50181">
    <property type="entry name" value="FBOX"/>
    <property type="match status" value="1"/>
</dbReference>
<feature type="domain" description="Fibronectin type-III" evidence="6">
    <location>
        <begin position="1156"/>
        <end position="1242"/>
    </location>
</feature>
<dbReference type="PANTHER" id="PTHR47135:SF3">
    <property type="entry name" value="FIBRONECTIN TYPE-III DOMAIN-CONTAINING PROTEIN"/>
    <property type="match status" value="1"/>
</dbReference>
<feature type="chain" id="PRO_5035942738" description="Fibronectin type III domain-containing protein 7" evidence="4">
    <location>
        <begin position="18"/>
        <end position="6259"/>
    </location>
</feature>
<protein>
    <recommendedName>
        <fullName evidence="9">Fibronectin type III domain-containing protein 7</fullName>
    </recommendedName>
</protein>
<feature type="domain" description="Fibronectin type-III" evidence="6">
    <location>
        <begin position="1770"/>
        <end position="1856"/>
    </location>
</feature>
<accession>A0A8T0AUX5</accession>
<feature type="domain" description="Fibronectin type-III" evidence="6">
    <location>
        <begin position="2726"/>
        <end position="2812"/>
    </location>
</feature>
<dbReference type="SUPFAM" id="SSF81383">
    <property type="entry name" value="F-box domain"/>
    <property type="match status" value="1"/>
</dbReference>
<feature type="domain" description="Fibronectin type-III" evidence="6">
    <location>
        <begin position="2205"/>
        <end position="2291"/>
    </location>
</feature>
<feature type="domain" description="Fibronectin type-III" evidence="6">
    <location>
        <begin position="3247"/>
        <end position="3335"/>
    </location>
</feature>
<evidence type="ECO:0000256" key="3">
    <source>
        <dbReference type="ARBA" id="ARBA00022833"/>
    </source>
</evidence>
<feature type="domain" description="Fibronectin type-III" evidence="6">
    <location>
        <begin position="4730"/>
        <end position="4816"/>
    </location>
</feature>
<evidence type="ECO:0008006" key="9">
    <source>
        <dbReference type="Google" id="ProtNLM"/>
    </source>
</evidence>
<dbReference type="InterPro" id="IPR001810">
    <property type="entry name" value="F-box_dom"/>
</dbReference>
<dbReference type="SUPFAM" id="SSF49265">
    <property type="entry name" value="Fibronectin type III"/>
    <property type="match status" value="38"/>
</dbReference>
<dbReference type="Gene3D" id="3.30.40.150">
    <property type="entry name" value="TRAF-like zinc-finger, N-terminal subdomain"/>
    <property type="match status" value="1"/>
</dbReference>
<evidence type="ECO:0000259" key="6">
    <source>
        <dbReference type="PROSITE" id="PS50853"/>
    </source>
</evidence>
<feature type="domain" description="Fibronectin type-III" evidence="6">
    <location>
        <begin position="3682"/>
        <end position="3769"/>
    </location>
</feature>
<feature type="domain" description="Fibronectin type-III" evidence="6">
    <location>
        <begin position="4295"/>
        <end position="4381"/>
    </location>
</feature>
<dbReference type="InterPro" id="IPR013783">
    <property type="entry name" value="Ig-like_fold"/>
</dbReference>
<feature type="domain" description="Fibronectin type-III" evidence="6">
    <location>
        <begin position="4817"/>
        <end position="4903"/>
    </location>
</feature>
<dbReference type="InterPro" id="IPR043013">
    <property type="entry name" value="Znf_TRAF_N"/>
</dbReference>
<feature type="domain" description="Fibronectin type-III" evidence="6">
    <location>
        <begin position="4904"/>
        <end position="4990"/>
    </location>
</feature>
<feature type="domain" description="Fibronectin type-III" evidence="6">
    <location>
        <begin position="1335"/>
        <end position="1421"/>
    </location>
</feature>
<feature type="domain" description="Fibronectin type-III" evidence="6">
    <location>
        <begin position="4991"/>
        <end position="5078"/>
    </location>
</feature>
<feature type="signal peptide" evidence="4">
    <location>
        <begin position="1"/>
        <end position="17"/>
    </location>
</feature>
<dbReference type="GO" id="GO:0008270">
    <property type="term" value="F:zinc ion binding"/>
    <property type="evidence" value="ECO:0007669"/>
    <property type="project" value="UniProtKB-KW"/>
</dbReference>
<dbReference type="Pfam" id="PF00041">
    <property type="entry name" value="fn3"/>
    <property type="match status" value="6"/>
</dbReference>
<gene>
    <name evidence="7" type="ORF">HF521_006375</name>
</gene>
<evidence type="ECO:0000256" key="2">
    <source>
        <dbReference type="ARBA" id="ARBA00022771"/>
    </source>
</evidence>
<feature type="domain" description="Fibronectin type-III" evidence="6">
    <location>
        <begin position="1597"/>
        <end position="1682"/>
    </location>
</feature>
<feature type="domain" description="Fibronectin type-III" evidence="6">
    <location>
        <begin position="5291"/>
        <end position="5380"/>
    </location>
</feature>
<feature type="domain" description="Fibronectin type-III" evidence="6">
    <location>
        <begin position="4382"/>
        <end position="4468"/>
    </location>
</feature>
<proteinExistence type="predicted"/>
<feature type="domain" description="Fibronectin type-III" evidence="6">
    <location>
        <begin position="538"/>
        <end position="622"/>
    </location>
</feature>
<feature type="domain" description="F-box" evidence="5">
    <location>
        <begin position="6124"/>
        <end position="6178"/>
    </location>
</feature>
<dbReference type="Proteomes" id="UP000606274">
    <property type="component" value="Unassembled WGS sequence"/>
</dbReference>
<evidence type="ECO:0000259" key="5">
    <source>
        <dbReference type="PROSITE" id="PS50181"/>
    </source>
</evidence>
<feature type="domain" description="Fibronectin type-III" evidence="6">
    <location>
        <begin position="3424"/>
        <end position="3508"/>
    </location>
</feature>